<evidence type="ECO:0008006" key="7">
    <source>
        <dbReference type="Google" id="ProtNLM"/>
    </source>
</evidence>
<keyword evidence="3" id="KW-0274">FAD</keyword>
<reference evidence="5" key="1">
    <citation type="journal article" date="2022" name="bioRxiv">
        <title>Deciphering the potential niche of two novel black yeast fungi from a biological soil crust based on their genomes, phenotypes, and melanin regulation.</title>
        <authorList>
            <consortium name="DOE Joint Genome Institute"/>
            <person name="Carr E.C."/>
            <person name="Barton Q."/>
            <person name="Grambo S."/>
            <person name="Sullivan M."/>
            <person name="Renfro C.M."/>
            <person name="Kuo A."/>
            <person name="Pangilinan J."/>
            <person name="Lipzen A."/>
            <person name="Keymanesh K."/>
            <person name="Savage E."/>
            <person name="Barry K."/>
            <person name="Grigoriev I.V."/>
            <person name="Riekhof W.R."/>
            <person name="Harris S.S."/>
        </authorList>
    </citation>
    <scope>NUCLEOTIDE SEQUENCE</scope>
    <source>
        <strain evidence="5">JF 03-4F</strain>
    </source>
</reference>
<protein>
    <recommendedName>
        <fullName evidence="7">L-ornithine N(5)-oxygenase</fullName>
    </recommendedName>
</protein>
<dbReference type="InterPro" id="IPR020946">
    <property type="entry name" value="Flavin_mOase-like"/>
</dbReference>
<evidence type="ECO:0000313" key="6">
    <source>
        <dbReference type="Proteomes" id="UP001203852"/>
    </source>
</evidence>
<proteinExistence type="inferred from homology"/>
<evidence type="ECO:0000256" key="4">
    <source>
        <dbReference type="ARBA" id="ARBA00023002"/>
    </source>
</evidence>
<sequence>MAFSDFPDPTMLRYSTADEYLHYLQDYSRHFGLENHIRYHSEVCDATLTEDGLWLLRIRRTSGTEQSVKADALIVATGANQLPNPIPPGLVGFDGRVIHSSEYNDAFKKEVEEQNLKVLVVGGGESGADIAAELGACRLMSLFGFVAQSVSDLVTSTTKARCSRS</sequence>
<dbReference type="GO" id="GO:0004499">
    <property type="term" value="F:N,N-dimethylaniline monooxygenase activity"/>
    <property type="evidence" value="ECO:0007669"/>
    <property type="project" value="InterPro"/>
</dbReference>
<dbReference type="EMBL" id="MU404354">
    <property type="protein sequence ID" value="KAI1612563.1"/>
    <property type="molecule type" value="Genomic_DNA"/>
</dbReference>
<dbReference type="Pfam" id="PF00743">
    <property type="entry name" value="FMO-like"/>
    <property type="match status" value="1"/>
</dbReference>
<dbReference type="GO" id="GO:0050661">
    <property type="term" value="F:NADP binding"/>
    <property type="evidence" value="ECO:0007669"/>
    <property type="project" value="InterPro"/>
</dbReference>
<evidence type="ECO:0000256" key="1">
    <source>
        <dbReference type="ARBA" id="ARBA00009183"/>
    </source>
</evidence>
<keyword evidence="4" id="KW-0560">Oxidoreductase</keyword>
<keyword evidence="2" id="KW-0285">Flavoprotein</keyword>
<accession>A0AAN6ICN0</accession>
<dbReference type="GO" id="GO:0050660">
    <property type="term" value="F:flavin adenine dinucleotide binding"/>
    <property type="evidence" value="ECO:0007669"/>
    <property type="project" value="InterPro"/>
</dbReference>
<dbReference type="Proteomes" id="UP001203852">
    <property type="component" value="Unassembled WGS sequence"/>
</dbReference>
<organism evidence="5 6">
    <name type="scientific">Exophiala viscosa</name>
    <dbReference type="NCBI Taxonomy" id="2486360"/>
    <lineage>
        <taxon>Eukaryota</taxon>
        <taxon>Fungi</taxon>
        <taxon>Dikarya</taxon>
        <taxon>Ascomycota</taxon>
        <taxon>Pezizomycotina</taxon>
        <taxon>Eurotiomycetes</taxon>
        <taxon>Chaetothyriomycetidae</taxon>
        <taxon>Chaetothyriales</taxon>
        <taxon>Herpotrichiellaceae</taxon>
        <taxon>Exophiala</taxon>
    </lineage>
</organism>
<dbReference type="AlphaFoldDB" id="A0AAN6ICN0"/>
<keyword evidence="6" id="KW-1185">Reference proteome</keyword>
<comment type="similarity">
    <text evidence="1">Belongs to the FMO family.</text>
</comment>
<comment type="caution">
    <text evidence="5">The sequence shown here is derived from an EMBL/GenBank/DDBJ whole genome shotgun (WGS) entry which is preliminary data.</text>
</comment>
<dbReference type="SUPFAM" id="SSF51905">
    <property type="entry name" value="FAD/NAD(P)-binding domain"/>
    <property type="match status" value="1"/>
</dbReference>
<dbReference type="PRINTS" id="PR00368">
    <property type="entry name" value="FADPNR"/>
</dbReference>
<dbReference type="PRINTS" id="PR00469">
    <property type="entry name" value="PNDRDTASEII"/>
</dbReference>
<dbReference type="Gene3D" id="3.50.50.60">
    <property type="entry name" value="FAD/NAD(P)-binding domain"/>
    <property type="match status" value="1"/>
</dbReference>
<gene>
    <name evidence="5" type="ORF">EDD36DRAFT_240149</name>
</gene>
<evidence type="ECO:0000256" key="3">
    <source>
        <dbReference type="ARBA" id="ARBA00022827"/>
    </source>
</evidence>
<dbReference type="InterPro" id="IPR050346">
    <property type="entry name" value="FMO-like"/>
</dbReference>
<dbReference type="InterPro" id="IPR036188">
    <property type="entry name" value="FAD/NAD-bd_sf"/>
</dbReference>
<dbReference type="PANTHER" id="PTHR23023">
    <property type="entry name" value="DIMETHYLANILINE MONOOXYGENASE"/>
    <property type="match status" value="1"/>
</dbReference>
<evidence type="ECO:0000313" key="5">
    <source>
        <dbReference type="EMBL" id="KAI1612563.1"/>
    </source>
</evidence>
<evidence type="ECO:0000256" key="2">
    <source>
        <dbReference type="ARBA" id="ARBA00022630"/>
    </source>
</evidence>
<name>A0AAN6ICN0_9EURO</name>